<protein>
    <submittedName>
        <fullName evidence="1">Uncharacterized protein</fullName>
    </submittedName>
</protein>
<accession>A0A3M7P0E4</accession>
<keyword evidence="2" id="KW-1185">Reference proteome</keyword>
<reference evidence="1 2" key="1">
    <citation type="journal article" date="2018" name="Sci. Rep.">
        <title>Genomic signatures of local adaptation to the degree of environmental predictability in rotifers.</title>
        <authorList>
            <person name="Franch-Gras L."/>
            <person name="Hahn C."/>
            <person name="Garcia-Roger E.M."/>
            <person name="Carmona M.J."/>
            <person name="Serra M."/>
            <person name="Gomez A."/>
        </authorList>
    </citation>
    <scope>NUCLEOTIDE SEQUENCE [LARGE SCALE GENOMIC DNA]</scope>
    <source>
        <strain evidence="1">HYR1</strain>
    </source>
</reference>
<proteinExistence type="predicted"/>
<dbReference type="EMBL" id="REGN01014322">
    <property type="protein sequence ID" value="RMZ92765.1"/>
    <property type="molecule type" value="Genomic_DNA"/>
</dbReference>
<dbReference type="Proteomes" id="UP000276133">
    <property type="component" value="Unassembled WGS sequence"/>
</dbReference>
<evidence type="ECO:0000313" key="1">
    <source>
        <dbReference type="EMBL" id="RMZ92765.1"/>
    </source>
</evidence>
<evidence type="ECO:0000313" key="2">
    <source>
        <dbReference type="Proteomes" id="UP000276133"/>
    </source>
</evidence>
<organism evidence="1 2">
    <name type="scientific">Brachionus plicatilis</name>
    <name type="common">Marine rotifer</name>
    <name type="synonym">Brachionus muelleri</name>
    <dbReference type="NCBI Taxonomy" id="10195"/>
    <lineage>
        <taxon>Eukaryota</taxon>
        <taxon>Metazoa</taxon>
        <taxon>Spiralia</taxon>
        <taxon>Gnathifera</taxon>
        <taxon>Rotifera</taxon>
        <taxon>Eurotatoria</taxon>
        <taxon>Monogononta</taxon>
        <taxon>Pseudotrocha</taxon>
        <taxon>Ploima</taxon>
        <taxon>Brachionidae</taxon>
        <taxon>Brachionus</taxon>
    </lineage>
</organism>
<gene>
    <name evidence="1" type="ORF">BpHYR1_047731</name>
</gene>
<dbReference type="AlphaFoldDB" id="A0A3M7P0E4"/>
<sequence length="89" mass="9829">MADLFSYLPRPRFRRPRIASASTLTTRFGYILIVGCGCDRTGTVRVNEEASAGSESFEVFGGDSGRGVLRIRARSGQRNIRSQTSNQRS</sequence>
<name>A0A3M7P0E4_BRAPC</name>
<comment type="caution">
    <text evidence="1">The sequence shown here is derived from an EMBL/GenBank/DDBJ whole genome shotgun (WGS) entry which is preliminary data.</text>
</comment>